<name>A0A1L8DAG7_9DIPT</name>
<dbReference type="EMBL" id="GFDF01010662">
    <property type="protein sequence ID" value="JAV03422.1"/>
    <property type="molecule type" value="Transcribed_RNA"/>
</dbReference>
<dbReference type="GO" id="GO:0044666">
    <property type="term" value="C:MLL3/4 complex"/>
    <property type="evidence" value="ECO:0007669"/>
    <property type="project" value="TreeGrafter"/>
</dbReference>
<evidence type="ECO:0008006" key="3">
    <source>
        <dbReference type="Google" id="ProtNLM"/>
    </source>
</evidence>
<dbReference type="GO" id="GO:0033148">
    <property type="term" value="P:positive regulation of intracellular estrogen receptor signaling pathway"/>
    <property type="evidence" value="ECO:0007669"/>
    <property type="project" value="TreeGrafter"/>
</dbReference>
<sequence length="138" mass="15591">MSENESFCIPCVDNDDWEPTPEELEAAYVQLEKGAVLELEWKCPGRRNPESSLPEEEPTQATDQSEKEIPNISINKEFDFMDETPLTSQIRVRTPNATPKKKKTTNFAGVLDSMKKHGRFLPVPNTGNKEPTLPTTEN</sequence>
<dbReference type="Pfam" id="PF15364">
    <property type="entry name" value="PAXIP1_C"/>
    <property type="match status" value="1"/>
</dbReference>
<feature type="region of interest" description="Disordered" evidence="1">
    <location>
        <begin position="43"/>
        <end position="138"/>
    </location>
</feature>
<organism evidence="2">
    <name type="scientific">Nyssomyia neivai</name>
    <dbReference type="NCBI Taxonomy" id="330878"/>
    <lineage>
        <taxon>Eukaryota</taxon>
        <taxon>Metazoa</taxon>
        <taxon>Ecdysozoa</taxon>
        <taxon>Arthropoda</taxon>
        <taxon>Hexapoda</taxon>
        <taxon>Insecta</taxon>
        <taxon>Pterygota</taxon>
        <taxon>Neoptera</taxon>
        <taxon>Endopterygota</taxon>
        <taxon>Diptera</taxon>
        <taxon>Nematocera</taxon>
        <taxon>Psychodoidea</taxon>
        <taxon>Psychodidae</taxon>
        <taxon>Nyssomyia</taxon>
    </lineage>
</organism>
<accession>A0A1L8DAG7</accession>
<evidence type="ECO:0000313" key="2">
    <source>
        <dbReference type="EMBL" id="JAV03422.1"/>
    </source>
</evidence>
<dbReference type="PANTHER" id="PTHR28467">
    <property type="entry name" value="PAXIP1-ASSOCIATED GLUTAMATE-RICH PROTEIN 1"/>
    <property type="match status" value="1"/>
</dbReference>
<reference evidence="2" key="1">
    <citation type="submission" date="2016-12" db="EMBL/GenBank/DDBJ databases">
        <title>An insight into the sialome and mialome of the sand fly, Nyssomyia neivai.</title>
        <authorList>
            <person name="Sebastian V."/>
            <person name="Goulart T.M."/>
            <person name="Oliveira W."/>
            <person name="Calvo E."/>
            <person name="Oliveira L.F."/>
            <person name="Pinto M.C."/>
            <person name="Rosselino A.M."/>
            <person name="Ribeiro J.M."/>
        </authorList>
    </citation>
    <scope>NUCLEOTIDE SEQUENCE</scope>
</reference>
<dbReference type="InterPro" id="IPR028213">
    <property type="entry name" value="PA1"/>
</dbReference>
<proteinExistence type="predicted"/>
<evidence type="ECO:0000256" key="1">
    <source>
        <dbReference type="SAM" id="MobiDB-lite"/>
    </source>
</evidence>
<dbReference type="PANTHER" id="PTHR28467:SF1">
    <property type="entry name" value="PAXIP1-ASSOCIATED GLUTAMATE-RICH PROTEIN 1"/>
    <property type="match status" value="1"/>
</dbReference>
<dbReference type="GO" id="GO:1902808">
    <property type="term" value="P:positive regulation of cell cycle G1/S phase transition"/>
    <property type="evidence" value="ECO:0007669"/>
    <property type="project" value="TreeGrafter"/>
</dbReference>
<dbReference type="AlphaFoldDB" id="A0A1L8DAG7"/>
<protein>
    <recommendedName>
        <fullName evidence="3">PAXIP1-associated glutamate-rich protein 1</fullName>
    </recommendedName>
</protein>
<feature type="compositionally biased region" description="Polar residues" evidence="1">
    <location>
        <begin position="125"/>
        <end position="138"/>
    </location>
</feature>
<dbReference type="GO" id="GO:0030331">
    <property type="term" value="F:nuclear estrogen receptor binding"/>
    <property type="evidence" value="ECO:0007669"/>
    <property type="project" value="TreeGrafter"/>
</dbReference>